<dbReference type="RefSeq" id="WP_095264806.1">
    <property type="nucleotide sequence ID" value="NZ_NPBY01000028.1"/>
</dbReference>
<evidence type="ECO:0000313" key="3">
    <source>
        <dbReference type="Proteomes" id="UP000215596"/>
    </source>
</evidence>
<dbReference type="CDD" id="cd01427">
    <property type="entry name" value="HAD_like"/>
    <property type="match status" value="1"/>
</dbReference>
<dbReference type="InterPro" id="IPR036412">
    <property type="entry name" value="HAD-like_sf"/>
</dbReference>
<dbReference type="NCBIfam" id="TIGR01549">
    <property type="entry name" value="HAD-SF-IA-v1"/>
    <property type="match status" value="1"/>
</dbReference>
<dbReference type="SFLD" id="SFLDG01129">
    <property type="entry name" value="C1.5:_HAD__Beta-PGM__Phosphata"/>
    <property type="match status" value="1"/>
</dbReference>
<dbReference type="InterPro" id="IPR050155">
    <property type="entry name" value="HAD-like_hydrolase_sf"/>
</dbReference>
<accession>A0A268EX82</accession>
<dbReference type="Gene3D" id="3.40.50.1000">
    <property type="entry name" value="HAD superfamily/HAD-like"/>
    <property type="match status" value="1"/>
</dbReference>
<dbReference type="InterPro" id="IPR006439">
    <property type="entry name" value="HAD-SF_hydro_IA"/>
</dbReference>
<dbReference type="OrthoDB" id="9797743at2"/>
<dbReference type="InterPro" id="IPR023198">
    <property type="entry name" value="PGP-like_dom2"/>
</dbReference>
<gene>
    <name evidence="2" type="ORF">CHH67_08810</name>
    <name evidence="1" type="ORF">GNP94_20100</name>
</gene>
<evidence type="ECO:0000313" key="4">
    <source>
        <dbReference type="Proteomes" id="UP000435177"/>
    </source>
</evidence>
<dbReference type="EMBL" id="NPBY01000028">
    <property type="protein sequence ID" value="PAD77732.1"/>
    <property type="molecule type" value="Genomic_DNA"/>
</dbReference>
<keyword evidence="1" id="KW-0378">Hydrolase</keyword>
<dbReference type="GO" id="GO:0008967">
    <property type="term" value="F:phosphoglycolate phosphatase activity"/>
    <property type="evidence" value="ECO:0007669"/>
    <property type="project" value="TreeGrafter"/>
</dbReference>
<dbReference type="Pfam" id="PF00702">
    <property type="entry name" value="Hydrolase"/>
    <property type="match status" value="1"/>
</dbReference>
<dbReference type="GO" id="GO:0006281">
    <property type="term" value="P:DNA repair"/>
    <property type="evidence" value="ECO:0007669"/>
    <property type="project" value="TreeGrafter"/>
</dbReference>
<dbReference type="PANTHER" id="PTHR43434:SF1">
    <property type="entry name" value="PHOSPHOGLYCOLATE PHOSPHATASE"/>
    <property type="match status" value="1"/>
</dbReference>
<evidence type="ECO:0000313" key="2">
    <source>
        <dbReference type="EMBL" id="PAD77732.1"/>
    </source>
</evidence>
<dbReference type="SFLD" id="SFLDS00003">
    <property type="entry name" value="Haloacid_Dehalogenase"/>
    <property type="match status" value="1"/>
</dbReference>
<dbReference type="PANTHER" id="PTHR43434">
    <property type="entry name" value="PHOSPHOGLYCOLATE PHOSPHATASE"/>
    <property type="match status" value="1"/>
</dbReference>
<name>A0A268EX82_9BACL</name>
<sequence>MNMAQLYLNELQWQVEAVFLDKDGTLIDFMHTWGYWAEQALRQYAIQLAEQGYEAAANMPARIGMLAHGADVDRNGPLAMGTVAQLETILTFSSYELGMPWFEAIKVSRSCLAYADKAVELERRVRLLPGAGRFLEEAARLRIPMFIVTADETDTAVKQMQWLGMAHYFTDIIGTDQVVRGKPYPDMLELAAGRHQVDLTRAVMIGDTSSDMSMAHSAGLAVRLGKLSPGGSVITHATSCFEDYGQLTITA</sequence>
<reference evidence="2 3" key="1">
    <citation type="submission" date="2017-07" db="EMBL/GenBank/DDBJ databases">
        <title>Isolation and whole genome analysis of endospore-forming bacteria from heroin.</title>
        <authorList>
            <person name="Kalinowski J."/>
            <person name="Ahrens B."/>
            <person name="Al-Dilaimi A."/>
            <person name="Winkler A."/>
            <person name="Wibberg D."/>
            <person name="Schleenbecker U."/>
            <person name="Ruckert C."/>
            <person name="Wolfel R."/>
            <person name="Grass G."/>
        </authorList>
    </citation>
    <scope>NUCLEOTIDE SEQUENCE [LARGE SCALE GENOMIC DNA]</scope>
    <source>
        <strain evidence="2 3">7537-G1</strain>
    </source>
</reference>
<dbReference type="AlphaFoldDB" id="A0A268EX82"/>
<evidence type="ECO:0000313" key="1">
    <source>
        <dbReference type="EMBL" id="MUG68289.1"/>
    </source>
</evidence>
<dbReference type="InterPro" id="IPR023214">
    <property type="entry name" value="HAD_sf"/>
</dbReference>
<dbReference type="SUPFAM" id="SSF56784">
    <property type="entry name" value="HAD-like"/>
    <property type="match status" value="1"/>
</dbReference>
<dbReference type="Proteomes" id="UP000215596">
    <property type="component" value="Unassembled WGS sequence"/>
</dbReference>
<organism evidence="2 3">
    <name type="scientific">Paenibacillus campinasensis</name>
    <dbReference type="NCBI Taxonomy" id="66347"/>
    <lineage>
        <taxon>Bacteria</taxon>
        <taxon>Bacillati</taxon>
        <taxon>Bacillota</taxon>
        <taxon>Bacilli</taxon>
        <taxon>Bacillales</taxon>
        <taxon>Paenibacillaceae</taxon>
        <taxon>Paenibacillus</taxon>
    </lineage>
</organism>
<comment type="caution">
    <text evidence="2">The sequence shown here is derived from an EMBL/GenBank/DDBJ whole genome shotgun (WGS) entry which is preliminary data.</text>
</comment>
<reference evidence="1 4" key="2">
    <citation type="submission" date="2019-11" db="EMBL/GenBank/DDBJ databases">
        <title>Draft genome sequences of five Paenibacillus species of dairy origin.</title>
        <authorList>
            <person name="Olajide A.M."/>
            <person name="Chen S."/>
            <person name="Lapointe G."/>
        </authorList>
    </citation>
    <scope>NUCLEOTIDE SEQUENCE [LARGE SCALE GENOMIC DNA]</scope>
    <source>
        <strain evidence="1 4">3CS1</strain>
    </source>
</reference>
<keyword evidence="4" id="KW-1185">Reference proteome</keyword>
<dbReference type="EMBL" id="WOAA01000024">
    <property type="protein sequence ID" value="MUG68289.1"/>
    <property type="molecule type" value="Genomic_DNA"/>
</dbReference>
<dbReference type="Proteomes" id="UP000435177">
    <property type="component" value="Unassembled WGS sequence"/>
</dbReference>
<dbReference type="Gene3D" id="1.10.150.240">
    <property type="entry name" value="Putative phosphatase, domain 2"/>
    <property type="match status" value="1"/>
</dbReference>
<proteinExistence type="predicted"/>
<protein>
    <submittedName>
        <fullName evidence="1">HAD-IA family hydrolase</fullName>
    </submittedName>
</protein>